<dbReference type="InterPro" id="IPR035919">
    <property type="entry name" value="EAL_sf"/>
</dbReference>
<dbReference type="AlphaFoldDB" id="A0A0C2UZQ6"/>
<dbReference type="PROSITE" id="PS50883">
    <property type="entry name" value="EAL"/>
    <property type="match status" value="1"/>
</dbReference>
<dbReference type="RefSeq" id="WP_041041543.1">
    <property type="nucleotide sequence ID" value="NZ_JXSL01000028.1"/>
</dbReference>
<dbReference type="SUPFAM" id="SSF141868">
    <property type="entry name" value="EAL domain-like"/>
    <property type="match status" value="1"/>
</dbReference>
<dbReference type="Pfam" id="PF00563">
    <property type="entry name" value="EAL"/>
    <property type="match status" value="1"/>
</dbReference>
<evidence type="ECO:0000259" key="1">
    <source>
        <dbReference type="PROSITE" id="PS50883"/>
    </source>
</evidence>
<evidence type="ECO:0000313" key="3">
    <source>
        <dbReference type="Proteomes" id="UP000031971"/>
    </source>
</evidence>
<dbReference type="Proteomes" id="UP000031971">
    <property type="component" value="Unassembled WGS sequence"/>
</dbReference>
<comment type="caution">
    <text evidence="2">The sequence shown here is derived from an EMBL/GenBank/DDBJ whole genome shotgun (WGS) entry which is preliminary data.</text>
</comment>
<gene>
    <name evidence="2" type="ORF">CCC_03589</name>
</gene>
<dbReference type="EMBL" id="JXSL01000028">
    <property type="protein sequence ID" value="KIL98306.1"/>
    <property type="molecule type" value="Genomic_DNA"/>
</dbReference>
<protein>
    <submittedName>
        <fullName evidence="2">Diguanylate cyclase/phosphodiesterase (GGDEF &amp; EAL domains) with PAS/PAC sensor(S)</fullName>
    </submittedName>
</protein>
<dbReference type="Gene3D" id="3.20.20.450">
    <property type="entry name" value="EAL domain"/>
    <property type="match status" value="1"/>
</dbReference>
<organism evidence="2 3">
    <name type="scientific">Paramagnetospirillum magnetotacticum MS-1</name>
    <dbReference type="NCBI Taxonomy" id="272627"/>
    <lineage>
        <taxon>Bacteria</taxon>
        <taxon>Pseudomonadati</taxon>
        <taxon>Pseudomonadota</taxon>
        <taxon>Alphaproteobacteria</taxon>
        <taxon>Rhodospirillales</taxon>
        <taxon>Magnetospirillaceae</taxon>
        <taxon>Paramagnetospirillum</taxon>
    </lineage>
</organism>
<dbReference type="InterPro" id="IPR050706">
    <property type="entry name" value="Cyclic-di-GMP_PDE-like"/>
</dbReference>
<dbReference type="GO" id="GO:0071111">
    <property type="term" value="F:cyclic-guanylate-specific phosphodiesterase activity"/>
    <property type="evidence" value="ECO:0007669"/>
    <property type="project" value="InterPro"/>
</dbReference>
<proteinExistence type="predicted"/>
<dbReference type="STRING" id="272627.CCC_03589"/>
<dbReference type="PANTHER" id="PTHR33121:SF15">
    <property type="entry name" value="BLUE LIGHT- AND TEMPERATURE-REGULATED ANTIREPRESSOR BLUF"/>
    <property type="match status" value="1"/>
</dbReference>
<dbReference type="SMART" id="SM00052">
    <property type="entry name" value="EAL"/>
    <property type="match status" value="1"/>
</dbReference>
<dbReference type="InterPro" id="IPR001633">
    <property type="entry name" value="EAL_dom"/>
</dbReference>
<dbReference type="PANTHER" id="PTHR33121">
    <property type="entry name" value="CYCLIC DI-GMP PHOSPHODIESTERASE PDEF"/>
    <property type="match status" value="1"/>
</dbReference>
<dbReference type="CDD" id="cd01948">
    <property type="entry name" value="EAL"/>
    <property type="match status" value="1"/>
</dbReference>
<reference evidence="2 3" key="1">
    <citation type="submission" date="2015-01" db="EMBL/GenBank/DDBJ databases">
        <title>Genome Sequence of Magnetospirillum magnetotacticum Strain MS-1.</title>
        <authorList>
            <person name="Marinov G.K."/>
            <person name="Smalley M.D."/>
            <person name="DeSalvo G."/>
        </authorList>
    </citation>
    <scope>NUCLEOTIDE SEQUENCE [LARGE SCALE GENOMIC DNA]</scope>
    <source>
        <strain evidence="2 3">MS-1</strain>
    </source>
</reference>
<dbReference type="OrthoDB" id="7251575at2"/>
<accession>A0A0C2UZQ6</accession>
<sequence>MTRPGENAGCAGECADHSQFSFVMAFQPVVDVEARSIYGYEALVRGADGESAASVLAGITEDNRYAFDQACRVKAIETAARLGLDRRLNINFLPNAVYHPEACLRLTLMAAEENRFPRHLITFEFTEDERIIDRDHLKAIIETYRRYGFKTALDDFGAGFAGLSLLADFQPDCIKIDRCLVTGIDGDRPRQAIVSGLVKTAEMLGLSVVAEGVERREEVDFLRAQGIRLFQGFLFARPAIESLVPDKGINW</sequence>
<evidence type="ECO:0000313" key="2">
    <source>
        <dbReference type="EMBL" id="KIL98306.1"/>
    </source>
</evidence>
<keyword evidence="3" id="KW-1185">Reference proteome</keyword>
<feature type="domain" description="EAL" evidence="1">
    <location>
        <begin position="1"/>
        <end position="251"/>
    </location>
</feature>
<name>A0A0C2UZQ6_PARME</name>